<organism evidence="1 2">
    <name type="scientific">Paracoccus lichenicola</name>
    <dbReference type="NCBI Taxonomy" id="2665644"/>
    <lineage>
        <taxon>Bacteria</taxon>
        <taxon>Pseudomonadati</taxon>
        <taxon>Pseudomonadota</taxon>
        <taxon>Alphaproteobacteria</taxon>
        <taxon>Rhodobacterales</taxon>
        <taxon>Paracoccaceae</taxon>
        <taxon>Paracoccus</taxon>
    </lineage>
</organism>
<evidence type="ECO:0000313" key="2">
    <source>
        <dbReference type="Proteomes" id="UP000481417"/>
    </source>
</evidence>
<evidence type="ECO:0000313" key="1">
    <source>
        <dbReference type="EMBL" id="MTE01242.1"/>
    </source>
</evidence>
<dbReference type="RefSeq" id="WP_154765316.1">
    <property type="nucleotide sequence ID" value="NZ_WMBT01000008.1"/>
</dbReference>
<name>A0A6L6HSG1_9RHOB</name>
<accession>A0A6L6HSG1</accession>
<proteinExistence type="predicted"/>
<comment type="caution">
    <text evidence="1">The sequence shown here is derived from an EMBL/GenBank/DDBJ whole genome shotgun (WGS) entry which is preliminary data.</text>
</comment>
<dbReference type="EMBL" id="WMBT01000008">
    <property type="protein sequence ID" value="MTE01242.1"/>
    <property type="molecule type" value="Genomic_DNA"/>
</dbReference>
<dbReference type="AlphaFoldDB" id="A0A6L6HSG1"/>
<dbReference type="Proteomes" id="UP000481417">
    <property type="component" value="Unassembled WGS sequence"/>
</dbReference>
<reference evidence="1 2" key="1">
    <citation type="submission" date="2019-11" db="EMBL/GenBank/DDBJ databases">
        <authorList>
            <person name="Lang L."/>
        </authorList>
    </citation>
    <scope>NUCLEOTIDE SEQUENCE [LARGE SCALE GENOMIC DNA]</scope>
    <source>
        <strain evidence="1 2">YIM 132242</strain>
    </source>
</reference>
<keyword evidence="2" id="KW-1185">Reference proteome</keyword>
<sequence>MRLTMTALRNAMIRIRAFLDVMDAAMSASAAVRLHHAPAVADLRRLGIEPTRAAMAALSRA</sequence>
<protein>
    <submittedName>
        <fullName evidence="1">Uncharacterized protein</fullName>
    </submittedName>
</protein>
<gene>
    <name evidence="1" type="ORF">GIY56_13210</name>
</gene>